<organism evidence="2 3">
    <name type="scientific">Oceanimonas doudoroffii</name>
    <dbReference type="NCBI Taxonomy" id="84158"/>
    <lineage>
        <taxon>Bacteria</taxon>
        <taxon>Pseudomonadati</taxon>
        <taxon>Pseudomonadota</taxon>
        <taxon>Gammaproteobacteria</taxon>
        <taxon>Aeromonadales</taxon>
        <taxon>Aeromonadaceae</taxon>
        <taxon>Oceanimonas</taxon>
    </lineage>
</organism>
<proteinExistence type="predicted"/>
<accession>A0A233RBH6</accession>
<dbReference type="Pfam" id="PF04186">
    <property type="entry name" value="FxsA"/>
    <property type="match status" value="1"/>
</dbReference>
<protein>
    <submittedName>
        <fullName evidence="2">FxsA protein</fullName>
    </submittedName>
</protein>
<reference evidence="2 3" key="1">
    <citation type="submission" date="2017-08" db="EMBL/GenBank/DDBJ databases">
        <title>A Genome Sequence of Oceanimonas doudoroffii ATCC 27123T.</title>
        <authorList>
            <person name="Brennan M.A."/>
            <person name="Maclea K.S."/>
            <person name="Mcclelland W.D."/>
            <person name="Trachtenberg A.M."/>
        </authorList>
    </citation>
    <scope>NUCLEOTIDE SEQUENCE [LARGE SCALE GENOMIC DNA]</scope>
    <source>
        <strain evidence="2 3">ATCC 27123</strain>
    </source>
</reference>
<gene>
    <name evidence="2" type="ORF">B6S08_16270</name>
</gene>
<sequence>MIVGRVLLFLIGAGLLEIFVFIEVGSAIGAWSTIALILLTAIIGISLVRIQGLQTLMEAQEKVNRGETPAREMVSGMMLALSGVLLLLPGFVTDFAGVLLLLPPVRAALAERFLSRAHVRGDKGHTFTAEYYHHSETRVRDEQDKKGVTFEGEVERKDDK</sequence>
<feature type="transmembrane region" description="Helical" evidence="1">
    <location>
        <begin position="77"/>
        <end position="102"/>
    </location>
</feature>
<dbReference type="NCBIfam" id="NF008528">
    <property type="entry name" value="PRK11463.1-2"/>
    <property type="match status" value="1"/>
</dbReference>
<comment type="caution">
    <text evidence="2">The sequence shown here is derived from an EMBL/GenBank/DDBJ whole genome shotgun (WGS) entry which is preliminary data.</text>
</comment>
<dbReference type="AlphaFoldDB" id="A0A233RBH6"/>
<evidence type="ECO:0000313" key="3">
    <source>
        <dbReference type="Proteomes" id="UP000242757"/>
    </source>
</evidence>
<dbReference type="Proteomes" id="UP000242757">
    <property type="component" value="Unassembled WGS sequence"/>
</dbReference>
<keyword evidence="1" id="KW-0812">Transmembrane</keyword>
<dbReference type="EMBL" id="NBIM01000008">
    <property type="protein sequence ID" value="OXY80752.1"/>
    <property type="molecule type" value="Genomic_DNA"/>
</dbReference>
<dbReference type="PANTHER" id="PTHR35335">
    <property type="entry name" value="UPF0716 PROTEIN FXSA"/>
    <property type="match status" value="1"/>
</dbReference>
<evidence type="ECO:0000313" key="2">
    <source>
        <dbReference type="EMBL" id="OXY80752.1"/>
    </source>
</evidence>
<feature type="transmembrane region" description="Helical" evidence="1">
    <location>
        <begin position="34"/>
        <end position="57"/>
    </location>
</feature>
<dbReference type="PANTHER" id="PTHR35335:SF1">
    <property type="entry name" value="UPF0716 PROTEIN FXSA"/>
    <property type="match status" value="1"/>
</dbReference>
<keyword evidence="1" id="KW-1133">Transmembrane helix</keyword>
<dbReference type="GO" id="GO:0016020">
    <property type="term" value="C:membrane"/>
    <property type="evidence" value="ECO:0007669"/>
    <property type="project" value="InterPro"/>
</dbReference>
<name>A0A233RBH6_9GAMM</name>
<keyword evidence="1" id="KW-0472">Membrane</keyword>
<keyword evidence="3" id="KW-1185">Reference proteome</keyword>
<evidence type="ECO:0000256" key="1">
    <source>
        <dbReference type="SAM" id="Phobius"/>
    </source>
</evidence>
<dbReference type="OrthoDB" id="9792788at2"/>
<dbReference type="InterPro" id="IPR007313">
    <property type="entry name" value="FxsA"/>
</dbReference>
<feature type="transmembrane region" description="Helical" evidence="1">
    <location>
        <begin position="6"/>
        <end position="22"/>
    </location>
</feature>